<dbReference type="EMBL" id="FN596755">
    <property type="protein sequence ID" value="CBI40364.3"/>
    <property type="molecule type" value="Genomic_DNA"/>
</dbReference>
<dbReference type="InParanoid" id="D7UC99"/>
<accession>D7UC99</accession>
<reference evidence="2" key="1">
    <citation type="journal article" date="2007" name="Nature">
        <title>The grapevine genome sequence suggests ancestral hexaploidization in major angiosperm phyla.</title>
        <authorList>
            <consortium name="The French-Italian Public Consortium for Grapevine Genome Characterization."/>
            <person name="Jaillon O."/>
            <person name="Aury J.-M."/>
            <person name="Noel B."/>
            <person name="Policriti A."/>
            <person name="Clepet C."/>
            <person name="Casagrande A."/>
            <person name="Choisne N."/>
            <person name="Aubourg S."/>
            <person name="Vitulo N."/>
            <person name="Jubin C."/>
            <person name="Vezzi A."/>
            <person name="Legeai F."/>
            <person name="Hugueney P."/>
            <person name="Dasilva C."/>
            <person name="Horner D."/>
            <person name="Mica E."/>
            <person name="Jublot D."/>
            <person name="Poulain J."/>
            <person name="Bruyere C."/>
            <person name="Billault A."/>
            <person name="Segurens B."/>
            <person name="Gouyvenoux M."/>
            <person name="Ugarte E."/>
            <person name="Cattonaro F."/>
            <person name="Anthouard V."/>
            <person name="Vico V."/>
            <person name="Del Fabbro C."/>
            <person name="Alaux M."/>
            <person name="Di Gaspero G."/>
            <person name="Dumas V."/>
            <person name="Felice N."/>
            <person name="Paillard S."/>
            <person name="Juman I."/>
            <person name="Moroldo M."/>
            <person name="Scalabrin S."/>
            <person name="Canaguier A."/>
            <person name="Le Clainche I."/>
            <person name="Malacrida G."/>
            <person name="Durand E."/>
            <person name="Pesole G."/>
            <person name="Laucou V."/>
            <person name="Chatelet P."/>
            <person name="Merdinoglu D."/>
            <person name="Delledonne M."/>
            <person name="Pezzotti M."/>
            <person name="Lecharny A."/>
            <person name="Scarpelli C."/>
            <person name="Artiguenave F."/>
            <person name="Pe M.E."/>
            <person name="Valle G."/>
            <person name="Morgante M."/>
            <person name="Caboche M."/>
            <person name="Adam-Blondon A.-F."/>
            <person name="Weissenbach J."/>
            <person name="Quetier F."/>
            <person name="Wincker P."/>
        </authorList>
    </citation>
    <scope>NUCLEOTIDE SEQUENCE [LARGE SCALE GENOMIC DNA]</scope>
    <source>
        <strain evidence="2">cv. Pinot noir / PN40024</strain>
    </source>
</reference>
<evidence type="ECO:0000313" key="2">
    <source>
        <dbReference type="Proteomes" id="UP000009183"/>
    </source>
</evidence>
<evidence type="ECO:0000313" key="1">
    <source>
        <dbReference type="EMBL" id="CBI40364.3"/>
    </source>
</evidence>
<dbReference type="Proteomes" id="UP000009183">
    <property type="component" value="Chromosome 15"/>
</dbReference>
<sequence length="80" mass="9786">MDILHYFFLHPALRSFGVVFENIRKTTLRRFNFVIFYWPSIHQNMGKAKKAQKFAVMKKMVTSKAQKREIKFYFELILYF</sequence>
<gene>
    <name evidence="1" type="ordered locus">VIT_15s0046g02680</name>
</gene>
<protein>
    <submittedName>
        <fullName evidence="1">Uncharacterized protein</fullName>
    </submittedName>
</protein>
<proteinExistence type="predicted"/>
<dbReference type="PaxDb" id="29760-VIT_15s0046g02680.t01"/>
<dbReference type="AlphaFoldDB" id="D7UC99"/>
<name>D7UC99_VITVI</name>
<organism evidence="1 2">
    <name type="scientific">Vitis vinifera</name>
    <name type="common">Grape</name>
    <dbReference type="NCBI Taxonomy" id="29760"/>
    <lineage>
        <taxon>Eukaryota</taxon>
        <taxon>Viridiplantae</taxon>
        <taxon>Streptophyta</taxon>
        <taxon>Embryophyta</taxon>
        <taxon>Tracheophyta</taxon>
        <taxon>Spermatophyta</taxon>
        <taxon>Magnoliopsida</taxon>
        <taxon>eudicotyledons</taxon>
        <taxon>Gunneridae</taxon>
        <taxon>Pentapetalae</taxon>
        <taxon>rosids</taxon>
        <taxon>Vitales</taxon>
        <taxon>Vitaceae</taxon>
        <taxon>Viteae</taxon>
        <taxon>Vitis</taxon>
    </lineage>
</organism>
<dbReference type="HOGENOM" id="CLU_2594674_0_0_1"/>
<keyword evidence="2" id="KW-1185">Reference proteome</keyword>